<organism evidence="2 3">
    <name type="scientific">Grifola frondosa</name>
    <name type="common">Maitake</name>
    <name type="synonym">Polyporus frondosus</name>
    <dbReference type="NCBI Taxonomy" id="5627"/>
    <lineage>
        <taxon>Eukaryota</taxon>
        <taxon>Fungi</taxon>
        <taxon>Dikarya</taxon>
        <taxon>Basidiomycota</taxon>
        <taxon>Agaricomycotina</taxon>
        <taxon>Agaricomycetes</taxon>
        <taxon>Polyporales</taxon>
        <taxon>Grifolaceae</taxon>
        <taxon>Grifola</taxon>
    </lineage>
</organism>
<evidence type="ECO:0000313" key="2">
    <source>
        <dbReference type="EMBL" id="OBZ79286.1"/>
    </source>
</evidence>
<sequence>MPELSADAEQLPRDKNDLVKSKRNKHTWRSDYGWKQSDHICESIIWARVDDCQHSQQIWHSRIQKECVKVISNFPDSSSDWLV</sequence>
<dbReference type="AlphaFoldDB" id="A0A1C7MSD5"/>
<evidence type="ECO:0000313" key="3">
    <source>
        <dbReference type="Proteomes" id="UP000092993"/>
    </source>
</evidence>
<protein>
    <submittedName>
        <fullName evidence="2">Uncharacterized protein</fullName>
    </submittedName>
</protein>
<reference evidence="2 3" key="1">
    <citation type="submission" date="2016-03" db="EMBL/GenBank/DDBJ databases">
        <title>Whole genome sequencing of Grifola frondosa 9006-11.</title>
        <authorList>
            <person name="Min B."/>
            <person name="Park H."/>
            <person name="Kim J.-G."/>
            <person name="Cho H."/>
            <person name="Oh Y.-L."/>
            <person name="Kong W.-S."/>
            <person name="Choi I.-G."/>
        </authorList>
    </citation>
    <scope>NUCLEOTIDE SEQUENCE [LARGE SCALE GENOMIC DNA]</scope>
    <source>
        <strain evidence="2 3">9006-11</strain>
    </source>
</reference>
<accession>A0A1C7MSD5</accession>
<feature type="region of interest" description="Disordered" evidence="1">
    <location>
        <begin position="1"/>
        <end position="22"/>
    </location>
</feature>
<name>A0A1C7MSD5_GRIFR</name>
<dbReference type="Proteomes" id="UP000092993">
    <property type="component" value="Unassembled WGS sequence"/>
</dbReference>
<comment type="caution">
    <text evidence="2">The sequence shown here is derived from an EMBL/GenBank/DDBJ whole genome shotgun (WGS) entry which is preliminary data.</text>
</comment>
<gene>
    <name evidence="2" type="ORF">A0H81_00883</name>
</gene>
<keyword evidence="3" id="KW-1185">Reference proteome</keyword>
<dbReference type="EMBL" id="LUGG01000001">
    <property type="protein sequence ID" value="OBZ79286.1"/>
    <property type="molecule type" value="Genomic_DNA"/>
</dbReference>
<proteinExistence type="predicted"/>
<evidence type="ECO:0000256" key="1">
    <source>
        <dbReference type="SAM" id="MobiDB-lite"/>
    </source>
</evidence>
<feature type="compositionally biased region" description="Basic and acidic residues" evidence="1">
    <location>
        <begin position="10"/>
        <end position="20"/>
    </location>
</feature>